<dbReference type="InterPro" id="IPR010920">
    <property type="entry name" value="LSM_dom_sf"/>
</dbReference>
<dbReference type="InterPro" id="IPR006685">
    <property type="entry name" value="MscS_channel_2nd"/>
</dbReference>
<reference evidence="8 9" key="2">
    <citation type="journal article" date="2016" name="ISME J.">
        <title>Characterization of the first cultured representative of Verrucomicrobia subdivision 5 indicates the proposal of a novel phylum.</title>
        <authorList>
            <person name="Spring S."/>
            <person name="Bunk B."/>
            <person name="Sproer C."/>
            <person name="Schumann P."/>
            <person name="Rohde M."/>
            <person name="Tindall B.J."/>
            <person name="Klenk H.P."/>
        </authorList>
    </citation>
    <scope>NUCLEOTIDE SEQUENCE [LARGE SCALE GENOMIC DNA]</scope>
    <source>
        <strain evidence="8 9">L21-Fru-AB</strain>
    </source>
</reference>
<organism evidence="8 9">
    <name type="scientific">Kiritimatiella glycovorans</name>
    <dbReference type="NCBI Taxonomy" id="1307763"/>
    <lineage>
        <taxon>Bacteria</taxon>
        <taxon>Pseudomonadati</taxon>
        <taxon>Kiritimatiellota</taxon>
        <taxon>Kiritimatiellia</taxon>
        <taxon>Kiritimatiellales</taxon>
        <taxon>Kiritimatiellaceae</taxon>
        <taxon>Kiritimatiella</taxon>
    </lineage>
</organism>
<protein>
    <submittedName>
        <fullName evidence="8">Small-conductance mechanosensitive channel</fullName>
    </submittedName>
</protein>
<keyword evidence="5 6" id="KW-0472">Membrane</keyword>
<keyword evidence="3 6" id="KW-0812">Transmembrane</keyword>
<evidence type="ECO:0000313" key="9">
    <source>
        <dbReference type="Proteomes" id="UP000035268"/>
    </source>
</evidence>
<evidence type="ECO:0000256" key="3">
    <source>
        <dbReference type="ARBA" id="ARBA00022692"/>
    </source>
</evidence>
<dbReference type="SUPFAM" id="SSF82689">
    <property type="entry name" value="Mechanosensitive channel protein MscS (YggB), C-terminal domain"/>
    <property type="match status" value="1"/>
</dbReference>
<proteinExistence type="predicted"/>
<dbReference type="EMBL" id="CP010904">
    <property type="protein sequence ID" value="AKJ64345.1"/>
    <property type="molecule type" value="Genomic_DNA"/>
</dbReference>
<feature type="transmembrane region" description="Helical" evidence="6">
    <location>
        <begin position="20"/>
        <end position="42"/>
    </location>
</feature>
<accession>A0A0G3EHS0</accession>
<dbReference type="Pfam" id="PF00924">
    <property type="entry name" value="MS_channel_2nd"/>
    <property type="match status" value="1"/>
</dbReference>
<dbReference type="InterPro" id="IPR011066">
    <property type="entry name" value="MscS_channel_C_sf"/>
</dbReference>
<evidence type="ECO:0000256" key="5">
    <source>
        <dbReference type="ARBA" id="ARBA00023136"/>
    </source>
</evidence>
<evidence type="ECO:0000256" key="1">
    <source>
        <dbReference type="ARBA" id="ARBA00004651"/>
    </source>
</evidence>
<keyword evidence="2" id="KW-1003">Cell membrane</keyword>
<evidence type="ECO:0000313" key="8">
    <source>
        <dbReference type="EMBL" id="AKJ64345.1"/>
    </source>
</evidence>
<dbReference type="PANTHER" id="PTHR30566">
    <property type="entry name" value="YNAI-RELATED MECHANOSENSITIVE ION CHANNEL"/>
    <property type="match status" value="1"/>
</dbReference>
<reference evidence="9" key="1">
    <citation type="submission" date="2015-02" db="EMBL/GenBank/DDBJ databases">
        <title>Description and complete genome sequence of the first cultured representative of the subdivision 5 of the Verrucomicrobia phylum.</title>
        <authorList>
            <person name="Spring S."/>
            <person name="Bunk B."/>
            <person name="Sproer C."/>
            <person name="Klenk H.-P."/>
        </authorList>
    </citation>
    <scope>NUCLEOTIDE SEQUENCE [LARGE SCALE GENOMIC DNA]</scope>
    <source>
        <strain evidence="9">L21-Fru-AB</strain>
    </source>
</reference>
<dbReference type="Gene3D" id="2.30.30.60">
    <property type="match status" value="1"/>
</dbReference>
<evidence type="ECO:0000259" key="7">
    <source>
        <dbReference type="Pfam" id="PF00924"/>
    </source>
</evidence>
<dbReference type="InterPro" id="IPR023408">
    <property type="entry name" value="MscS_beta-dom_sf"/>
</dbReference>
<evidence type="ECO:0000256" key="4">
    <source>
        <dbReference type="ARBA" id="ARBA00022989"/>
    </source>
</evidence>
<gene>
    <name evidence="8" type="primary">mscS</name>
    <name evidence="8" type="ORF">L21SP4_01093</name>
</gene>
<name>A0A0G3EHS0_9BACT</name>
<feature type="domain" description="Mechanosensitive ion channel MscS" evidence="7">
    <location>
        <begin position="102"/>
        <end position="177"/>
    </location>
</feature>
<evidence type="ECO:0000256" key="6">
    <source>
        <dbReference type="SAM" id="Phobius"/>
    </source>
</evidence>
<dbReference type="PANTHER" id="PTHR30566:SF5">
    <property type="entry name" value="MECHANOSENSITIVE ION CHANNEL PROTEIN 1, MITOCHONDRIAL-RELATED"/>
    <property type="match status" value="1"/>
</dbReference>
<dbReference type="Proteomes" id="UP000035268">
    <property type="component" value="Chromosome"/>
</dbReference>
<keyword evidence="4 6" id="KW-1133">Transmembrane helix</keyword>
<evidence type="ECO:0000256" key="2">
    <source>
        <dbReference type="ARBA" id="ARBA00022475"/>
    </source>
</evidence>
<dbReference type="PATRIC" id="fig|1609981.3.peg.1143"/>
<keyword evidence="9" id="KW-1185">Reference proteome</keyword>
<feature type="transmembrane region" description="Helical" evidence="6">
    <location>
        <begin position="62"/>
        <end position="79"/>
    </location>
</feature>
<dbReference type="SUPFAM" id="SSF50182">
    <property type="entry name" value="Sm-like ribonucleoproteins"/>
    <property type="match status" value="1"/>
</dbReference>
<dbReference type="STRING" id="1307763.L21SP4_01093"/>
<dbReference type="Gene3D" id="3.30.70.100">
    <property type="match status" value="1"/>
</dbReference>
<dbReference type="KEGG" id="vbl:L21SP4_01093"/>
<dbReference type="OrthoDB" id="9809206at2"/>
<dbReference type="RefSeq" id="WP_052881687.1">
    <property type="nucleotide sequence ID" value="NZ_CP010904.1"/>
</dbReference>
<dbReference type="AlphaFoldDB" id="A0A0G3EHS0"/>
<dbReference type="GO" id="GO:0005886">
    <property type="term" value="C:plasma membrane"/>
    <property type="evidence" value="ECO:0007669"/>
    <property type="project" value="UniProtKB-SubCell"/>
</dbReference>
<dbReference type="GO" id="GO:0008381">
    <property type="term" value="F:mechanosensitive monoatomic ion channel activity"/>
    <property type="evidence" value="ECO:0007669"/>
    <property type="project" value="UniProtKB-ARBA"/>
</dbReference>
<sequence>MEHLYRIAEFIENYAGLTPAVQLKLVETLALLIAAYLAYVLLCRLMRWRVEDVGKRYVGRKTLTYAIGFFVLLILWRIWLGGQGLAAYFGILSAGLAVALRDPLSNLAAWLFITIRQPFTVGDRVAIGGHAGDVIDQRLFQFSLMEIGNWVQADQSTGRIIHIPNGKLFTDTICNYTQGFHFIWNEIPVMVTFESDWRRAKKILAKIAEAHTAIRSEYAAEQIRAAARKFLIFFEHLTPIVWTRVDESGVTLTIRYLTDPRRRRSSETEIWEEILSKFAECDDVDFAYPTRRFYNNAEEGKSGTRPRAPAP</sequence>
<comment type="subcellular location">
    <subcellularLocation>
        <location evidence="1">Cell membrane</location>
        <topology evidence="1">Multi-pass membrane protein</topology>
    </subcellularLocation>
</comment>